<dbReference type="AlphaFoldDB" id="A0A812PZR8"/>
<reference evidence="2" key="1">
    <citation type="submission" date="2021-02" db="EMBL/GenBank/DDBJ databases">
        <authorList>
            <person name="Dougan E. K."/>
            <person name="Rhodes N."/>
            <person name="Thang M."/>
            <person name="Chan C."/>
        </authorList>
    </citation>
    <scope>NUCLEOTIDE SEQUENCE</scope>
</reference>
<feature type="compositionally biased region" description="Basic and acidic residues" evidence="1">
    <location>
        <begin position="32"/>
        <end position="51"/>
    </location>
</feature>
<feature type="non-terminal residue" evidence="2">
    <location>
        <position position="1"/>
    </location>
</feature>
<evidence type="ECO:0000313" key="2">
    <source>
        <dbReference type="EMBL" id="CAE7353571.1"/>
    </source>
</evidence>
<evidence type="ECO:0000256" key="1">
    <source>
        <dbReference type="SAM" id="MobiDB-lite"/>
    </source>
</evidence>
<name>A0A812PZR8_9DINO</name>
<evidence type="ECO:0000313" key="3">
    <source>
        <dbReference type="Proteomes" id="UP000601435"/>
    </source>
</evidence>
<accession>A0A812PZR8</accession>
<dbReference type="EMBL" id="CAJNJA010014943">
    <property type="protein sequence ID" value="CAE7353571.1"/>
    <property type="molecule type" value="Genomic_DNA"/>
</dbReference>
<organism evidence="2 3">
    <name type="scientific">Symbiodinium necroappetens</name>
    <dbReference type="NCBI Taxonomy" id="1628268"/>
    <lineage>
        <taxon>Eukaryota</taxon>
        <taxon>Sar</taxon>
        <taxon>Alveolata</taxon>
        <taxon>Dinophyceae</taxon>
        <taxon>Suessiales</taxon>
        <taxon>Symbiodiniaceae</taxon>
        <taxon>Symbiodinium</taxon>
    </lineage>
</organism>
<feature type="region of interest" description="Disordered" evidence="1">
    <location>
        <begin position="12"/>
        <end position="51"/>
    </location>
</feature>
<sequence length="177" mass="20166">MAWAWTETLAVSTEDRPKIPPVQSFKPPVGAKVREDPRLPHDASKPGGRNEADRWVKFAAAAFQQAGIRRGDADQLAFEDGLGNFDETPARVWTVPTRKGITRDRNLVHEEVTASQNKERNLIHCREYNRKGWTQQQLCRVVRGMDYTYHASQAKAQPTQDNRELVWAARQSENSKV</sequence>
<proteinExistence type="predicted"/>
<dbReference type="OrthoDB" id="438941at2759"/>
<keyword evidence="3" id="KW-1185">Reference proteome</keyword>
<gene>
    <name evidence="2" type="primary">PKAR</name>
    <name evidence="2" type="ORF">SNEC2469_LOCUS9202</name>
</gene>
<comment type="caution">
    <text evidence="2">The sequence shown here is derived from an EMBL/GenBank/DDBJ whole genome shotgun (WGS) entry which is preliminary data.</text>
</comment>
<dbReference type="Proteomes" id="UP000601435">
    <property type="component" value="Unassembled WGS sequence"/>
</dbReference>
<protein>
    <submittedName>
        <fullName evidence="2">PKAR protein</fullName>
    </submittedName>
</protein>